<gene>
    <name evidence="13" type="ORF">FYJ65_03565</name>
</gene>
<keyword evidence="7" id="KW-0662">Pyridine nucleotide biosynthesis</keyword>
<evidence type="ECO:0000313" key="13">
    <source>
        <dbReference type="EMBL" id="MST70424.1"/>
    </source>
</evidence>
<dbReference type="Gene3D" id="3.90.700.10">
    <property type="entry name" value="Succinate dehydrogenase/fumarate reductase flavoprotein, catalytic domain"/>
    <property type="match status" value="1"/>
</dbReference>
<dbReference type="NCBIfam" id="NF004820">
    <property type="entry name" value="PRK06175.1"/>
    <property type="match status" value="1"/>
</dbReference>
<dbReference type="PRINTS" id="PR00368">
    <property type="entry name" value="FADPNR"/>
</dbReference>
<dbReference type="PANTHER" id="PTHR42716">
    <property type="entry name" value="L-ASPARTATE OXIDASE"/>
    <property type="match status" value="1"/>
</dbReference>
<dbReference type="RefSeq" id="WP_154553988.1">
    <property type="nucleotide sequence ID" value="NZ_JBJESO010000015.1"/>
</dbReference>
<dbReference type="AlphaFoldDB" id="A0A6N7XHN5"/>
<evidence type="ECO:0000256" key="4">
    <source>
        <dbReference type="ARBA" id="ARBA00012173"/>
    </source>
</evidence>
<keyword evidence="8" id="KW-0274">FAD</keyword>
<dbReference type="Proteomes" id="UP000469424">
    <property type="component" value="Unassembled WGS sequence"/>
</dbReference>
<protein>
    <recommendedName>
        <fullName evidence="5">L-aspartate oxidase</fullName>
        <ecNumber evidence="4">1.4.3.16</ecNumber>
    </recommendedName>
    <alternativeName>
        <fullName evidence="10">Quinolinate synthase B</fullName>
    </alternativeName>
</protein>
<dbReference type="InterPro" id="IPR027477">
    <property type="entry name" value="Succ_DH/fumarate_Rdtase_cat_sf"/>
</dbReference>
<comment type="catalytic activity">
    <reaction evidence="11">
        <text>L-aspartate + O2 = iminosuccinate + H2O2</text>
        <dbReference type="Rhea" id="RHEA:25876"/>
        <dbReference type="ChEBI" id="CHEBI:15379"/>
        <dbReference type="ChEBI" id="CHEBI:16240"/>
        <dbReference type="ChEBI" id="CHEBI:29991"/>
        <dbReference type="ChEBI" id="CHEBI:77875"/>
        <dbReference type="EC" id="1.4.3.16"/>
    </reaction>
    <physiologicalReaction direction="left-to-right" evidence="11">
        <dbReference type="Rhea" id="RHEA:25877"/>
    </physiologicalReaction>
</comment>
<evidence type="ECO:0000256" key="11">
    <source>
        <dbReference type="ARBA" id="ARBA00048305"/>
    </source>
</evidence>
<dbReference type="InterPro" id="IPR005288">
    <property type="entry name" value="NadB"/>
</dbReference>
<dbReference type="Pfam" id="PF00890">
    <property type="entry name" value="FAD_binding_2"/>
    <property type="match status" value="1"/>
</dbReference>
<evidence type="ECO:0000313" key="14">
    <source>
        <dbReference type="Proteomes" id="UP000469424"/>
    </source>
</evidence>
<dbReference type="InterPro" id="IPR003953">
    <property type="entry name" value="FAD-dep_OxRdtase_2_FAD-bd"/>
</dbReference>
<keyword evidence="14" id="KW-1185">Reference proteome</keyword>
<accession>A0A6N7XHN5</accession>
<feature type="domain" description="FAD-dependent oxidoreductase 2 FAD-binding" evidence="12">
    <location>
        <begin position="5"/>
        <end position="369"/>
    </location>
</feature>
<keyword evidence="6" id="KW-0285">Flavoprotein</keyword>
<comment type="cofactor">
    <cofactor evidence="1">
        <name>FAD</name>
        <dbReference type="ChEBI" id="CHEBI:57692"/>
    </cofactor>
</comment>
<evidence type="ECO:0000256" key="5">
    <source>
        <dbReference type="ARBA" id="ARBA00021901"/>
    </source>
</evidence>
<dbReference type="GO" id="GO:0034628">
    <property type="term" value="P:'de novo' NAD+ biosynthetic process from L-aspartate"/>
    <property type="evidence" value="ECO:0007669"/>
    <property type="project" value="TreeGrafter"/>
</dbReference>
<organism evidence="13 14">
    <name type="scientific">Mogibacterium kristiansenii</name>
    <dbReference type="NCBI Taxonomy" id="2606708"/>
    <lineage>
        <taxon>Bacteria</taxon>
        <taxon>Bacillati</taxon>
        <taxon>Bacillota</taxon>
        <taxon>Clostridia</taxon>
        <taxon>Peptostreptococcales</taxon>
        <taxon>Anaerovoracaceae</taxon>
        <taxon>Mogibacterium</taxon>
    </lineage>
</organism>
<comment type="pathway">
    <text evidence="2">Cofactor biosynthesis; NAD(+) biosynthesis; iminoaspartate from L-aspartate (oxidase route): step 1/1.</text>
</comment>
<evidence type="ECO:0000256" key="9">
    <source>
        <dbReference type="ARBA" id="ARBA00023002"/>
    </source>
</evidence>
<sequence>MKTEVLIVGSGCSGLYCALQLPRDKEITLITKADLESNDSYLAQGGICMLKDDEDYDSYFEDTMKAGHYENDRESVDIMIRSSQDVVQDLLEYGVRFHRDENGELDFTREGAHSDKRILFHEDITGKEITSKLLAQVKKLPNVKLMEYTTMEDLITKDNTCYGAVVRKKDGTLETIQADCTVLATGGIGGIYRHSTNFRHLTGDALAIAIRHGIELQDINYVQIHPTTFYSKDDKTRSFLISESVRGEGAKLYGKNMERFANELLPRDLLSQKIHEQMEKDGTEHVWEDLRPIPHDVLENHFPNIVEHCREAGYDVFKECIPVVPAQHYFMGGIKVDHESRTTMNQLYAVGETACNGVHGKNRLASNSLLESLVFSKRAAQDLVEHYSEFKGNDEVVTNTDLKKYEDRETMEKENIRLVAAAIEKANGGTPMNSEYRHV</sequence>
<dbReference type="GO" id="GO:0033765">
    <property type="term" value="F:steroid dehydrogenase activity, acting on the CH-CH group of donors"/>
    <property type="evidence" value="ECO:0007669"/>
    <property type="project" value="UniProtKB-ARBA"/>
</dbReference>
<dbReference type="InterPro" id="IPR036188">
    <property type="entry name" value="FAD/NAD-bd_sf"/>
</dbReference>
<evidence type="ECO:0000256" key="2">
    <source>
        <dbReference type="ARBA" id="ARBA00004950"/>
    </source>
</evidence>
<reference evidence="13 14" key="1">
    <citation type="submission" date="2019-08" db="EMBL/GenBank/DDBJ databases">
        <title>In-depth cultivation of the pig gut microbiome towards novel bacterial diversity and tailored functional studies.</title>
        <authorList>
            <person name="Wylensek D."/>
            <person name="Hitch T.C.A."/>
            <person name="Clavel T."/>
        </authorList>
    </citation>
    <scope>NUCLEOTIDE SEQUENCE [LARGE SCALE GENOMIC DNA]</scope>
    <source>
        <strain evidence="13 14">WCA-MUC-591-APC-4B</strain>
    </source>
</reference>
<evidence type="ECO:0000259" key="12">
    <source>
        <dbReference type="Pfam" id="PF00890"/>
    </source>
</evidence>
<evidence type="ECO:0000256" key="3">
    <source>
        <dbReference type="ARBA" id="ARBA00008562"/>
    </source>
</evidence>
<evidence type="ECO:0000256" key="6">
    <source>
        <dbReference type="ARBA" id="ARBA00022630"/>
    </source>
</evidence>
<name>A0A6N7XHN5_9FIRM</name>
<dbReference type="PANTHER" id="PTHR42716:SF2">
    <property type="entry name" value="L-ASPARTATE OXIDASE, CHLOROPLASTIC"/>
    <property type="match status" value="1"/>
</dbReference>
<dbReference type="EMBL" id="VUNA01000005">
    <property type="protein sequence ID" value="MST70424.1"/>
    <property type="molecule type" value="Genomic_DNA"/>
</dbReference>
<dbReference type="Gene3D" id="3.50.50.60">
    <property type="entry name" value="FAD/NAD(P)-binding domain"/>
    <property type="match status" value="1"/>
</dbReference>
<evidence type="ECO:0000256" key="8">
    <source>
        <dbReference type="ARBA" id="ARBA00022827"/>
    </source>
</evidence>
<dbReference type="SUPFAM" id="SSF51905">
    <property type="entry name" value="FAD/NAD(P)-binding domain"/>
    <property type="match status" value="1"/>
</dbReference>
<evidence type="ECO:0000256" key="1">
    <source>
        <dbReference type="ARBA" id="ARBA00001974"/>
    </source>
</evidence>
<keyword evidence="9 13" id="KW-0560">Oxidoreductase</keyword>
<comment type="caution">
    <text evidence="13">The sequence shown here is derived from an EMBL/GenBank/DDBJ whole genome shotgun (WGS) entry which is preliminary data.</text>
</comment>
<comment type="similarity">
    <text evidence="3">Belongs to the FAD-dependent oxidoreductase 2 family. NadB subfamily.</text>
</comment>
<dbReference type="GO" id="GO:0008734">
    <property type="term" value="F:L-aspartate oxidase activity"/>
    <property type="evidence" value="ECO:0007669"/>
    <property type="project" value="UniProtKB-EC"/>
</dbReference>
<proteinExistence type="inferred from homology"/>
<evidence type="ECO:0000256" key="7">
    <source>
        <dbReference type="ARBA" id="ARBA00022642"/>
    </source>
</evidence>
<dbReference type="UniPathway" id="UPA00253">
    <property type="reaction ID" value="UER00326"/>
</dbReference>
<dbReference type="EC" id="1.4.3.16" evidence="4"/>
<dbReference type="SUPFAM" id="SSF56425">
    <property type="entry name" value="Succinate dehydrogenase/fumarate reductase flavoprotein, catalytic domain"/>
    <property type="match status" value="1"/>
</dbReference>
<dbReference type="FunFam" id="3.90.700.10:FF:000002">
    <property type="entry name" value="L-aspartate oxidase"/>
    <property type="match status" value="1"/>
</dbReference>
<evidence type="ECO:0000256" key="10">
    <source>
        <dbReference type="ARBA" id="ARBA00030386"/>
    </source>
</evidence>